<evidence type="ECO:0000256" key="1">
    <source>
        <dbReference type="SAM" id="MobiDB-lite"/>
    </source>
</evidence>
<feature type="compositionally biased region" description="Polar residues" evidence="1">
    <location>
        <begin position="48"/>
        <end position="63"/>
    </location>
</feature>
<dbReference type="Proteomes" id="UP000230903">
    <property type="component" value="Unassembled WGS sequence"/>
</dbReference>
<organism evidence="3 4">
    <name type="scientific">Candidatus Harrisonbacteria bacterium CG10_big_fil_rev_8_21_14_0_10_45_28</name>
    <dbReference type="NCBI Taxonomy" id="1974586"/>
    <lineage>
        <taxon>Bacteria</taxon>
        <taxon>Candidatus Harrisoniibacteriota</taxon>
    </lineage>
</organism>
<keyword evidence="2" id="KW-0472">Membrane</keyword>
<sequence>MKKALKVIVISIVIVGMIAMYVFSGFNFTAPAPNSSQPAGEYYPETIPTDSSSVEQIQNSNFQGPPAGSEPFTNGPTSLPSVQGPVAQ</sequence>
<comment type="caution">
    <text evidence="3">The sequence shown here is derived from an EMBL/GenBank/DDBJ whole genome shotgun (WGS) entry which is preliminary data.</text>
</comment>
<proteinExistence type="predicted"/>
<feature type="compositionally biased region" description="Polar residues" evidence="1">
    <location>
        <begin position="71"/>
        <end position="81"/>
    </location>
</feature>
<gene>
    <name evidence="3" type="ORF">COU10_02105</name>
</gene>
<feature type="region of interest" description="Disordered" evidence="1">
    <location>
        <begin position="34"/>
        <end position="88"/>
    </location>
</feature>
<dbReference type="AlphaFoldDB" id="A0A2H0UNC2"/>
<evidence type="ECO:0000256" key="2">
    <source>
        <dbReference type="SAM" id="Phobius"/>
    </source>
</evidence>
<name>A0A2H0UNC2_9BACT</name>
<evidence type="ECO:0000313" key="3">
    <source>
        <dbReference type="EMBL" id="PIR87898.1"/>
    </source>
</evidence>
<accession>A0A2H0UNC2</accession>
<evidence type="ECO:0000313" key="4">
    <source>
        <dbReference type="Proteomes" id="UP000230903"/>
    </source>
</evidence>
<keyword evidence="2" id="KW-1133">Transmembrane helix</keyword>
<dbReference type="EMBL" id="PFBC01000034">
    <property type="protein sequence ID" value="PIR87898.1"/>
    <property type="molecule type" value="Genomic_DNA"/>
</dbReference>
<protein>
    <submittedName>
        <fullName evidence="3">Uncharacterized protein</fullName>
    </submittedName>
</protein>
<reference evidence="4" key="1">
    <citation type="submission" date="2017-09" db="EMBL/GenBank/DDBJ databases">
        <title>Depth-based differentiation of microbial function through sediment-hosted aquifers and enrichment of novel symbionts in the deep terrestrial subsurface.</title>
        <authorList>
            <person name="Probst A.J."/>
            <person name="Ladd B."/>
            <person name="Jarett J.K."/>
            <person name="Geller-Mcgrath D.E."/>
            <person name="Sieber C.M.K."/>
            <person name="Emerson J.B."/>
            <person name="Anantharaman K."/>
            <person name="Thomas B.C."/>
            <person name="Malmstrom R."/>
            <person name="Stieglmeier M."/>
            <person name="Klingl A."/>
            <person name="Woyke T."/>
            <person name="Ryan C.M."/>
            <person name="Banfield J.F."/>
        </authorList>
    </citation>
    <scope>NUCLEOTIDE SEQUENCE [LARGE SCALE GENOMIC DNA]</scope>
</reference>
<feature type="transmembrane region" description="Helical" evidence="2">
    <location>
        <begin position="7"/>
        <end position="28"/>
    </location>
</feature>
<keyword evidence="2" id="KW-0812">Transmembrane</keyword>